<reference evidence="1" key="1">
    <citation type="submission" date="2018-02" db="EMBL/GenBank/DDBJ databases">
        <title>Rhizophora mucronata_Transcriptome.</title>
        <authorList>
            <person name="Meera S.P."/>
            <person name="Sreeshan A."/>
            <person name="Augustine A."/>
        </authorList>
    </citation>
    <scope>NUCLEOTIDE SEQUENCE</scope>
    <source>
        <tissue evidence="1">Leaf</tissue>
    </source>
</reference>
<accession>A0A2P2PXV5</accession>
<organism evidence="1">
    <name type="scientific">Rhizophora mucronata</name>
    <name type="common">Asiatic mangrove</name>
    <dbReference type="NCBI Taxonomy" id="61149"/>
    <lineage>
        <taxon>Eukaryota</taxon>
        <taxon>Viridiplantae</taxon>
        <taxon>Streptophyta</taxon>
        <taxon>Embryophyta</taxon>
        <taxon>Tracheophyta</taxon>
        <taxon>Spermatophyta</taxon>
        <taxon>Magnoliopsida</taxon>
        <taxon>eudicotyledons</taxon>
        <taxon>Gunneridae</taxon>
        <taxon>Pentapetalae</taxon>
        <taxon>rosids</taxon>
        <taxon>fabids</taxon>
        <taxon>Malpighiales</taxon>
        <taxon>Rhizophoraceae</taxon>
        <taxon>Rhizophora</taxon>
    </lineage>
</organism>
<dbReference type="AlphaFoldDB" id="A0A2P2PXV5"/>
<dbReference type="EMBL" id="GGEC01079019">
    <property type="protein sequence ID" value="MBX59503.1"/>
    <property type="molecule type" value="Transcribed_RNA"/>
</dbReference>
<protein>
    <submittedName>
        <fullName evidence="1">Uncharacterized protein</fullName>
    </submittedName>
</protein>
<sequence>MATYHVKNEYCCYLLCAQAKGSVSGSQLHLSSTRWTDRRQRPQRYDPIYLTLSLKHSNGEK</sequence>
<evidence type="ECO:0000313" key="1">
    <source>
        <dbReference type="EMBL" id="MBX59503.1"/>
    </source>
</evidence>
<proteinExistence type="predicted"/>
<name>A0A2P2PXV5_RHIMU</name>